<dbReference type="PROSITE" id="PS00910">
    <property type="entry name" value="UPF0029"/>
    <property type="match status" value="1"/>
</dbReference>
<dbReference type="GO" id="GO:0005737">
    <property type="term" value="C:cytoplasm"/>
    <property type="evidence" value="ECO:0007669"/>
    <property type="project" value="TreeGrafter"/>
</dbReference>
<dbReference type="InterPro" id="IPR023582">
    <property type="entry name" value="Impact"/>
</dbReference>
<feature type="domain" description="Impact N-terminal" evidence="3">
    <location>
        <begin position="32"/>
        <end position="148"/>
    </location>
</feature>
<dbReference type="OMA" id="SHEISAW"/>
<dbReference type="GO" id="GO:0006446">
    <property type="term" value="P:regulation of translational initiation"/>
    <property type="evidence" value="ECO:0007669"/>
    <property type="project" value="TreeGrafter"/>
</dbReference>
<comment type="caution">
    <text evidence="4">The sequence shown here is derived from an EMBL/GenBank/DDBJ whole genome shotgun (WGS) entry which is preliminary data.</text>
</comment>
<keyword evidence="4" id="KW-0689">Ribosomal protein</keyword>
<organism evidence="4 5">
    <name type="scientific">Coniophora puteana (strain RWD-64-598)</name>
    <name type="common">Brown rot fungus</name>
    <dbReference type="NCBI Taxonomy" id="741705"/>
    <lineage>
        <taxon>Eukaryota</taxon>
        <taxon>Fungi</taxon>
        <taxon>Dikarya</taxon>
        <taxon>Basidiomycota</taxon>
        <taxon>Agaricomycotina</taxon>
        <taxon>Agaricomycetes</taxon>
        <taxon>Agaricomycetidae</taxon>
        <taxon>Boletales</taxon>
        <taxon>Coniophorineae</taxon>
        <taxon>Coniophoraceae</taxon>
        <taxon>Coniophora</taxon>
    </lineage>
</organism>
<gene>
    <name evidence="4" type="ORF">CONPUDRAFT_137618</name>
</gene>
<dbReference type="AlphaFoldDB" id="A0A5M3MNL5"/>
<proteinExistence type="inferred from homology"/>
<dbReference type="InterPro" id="IPR020568">
    <property type="entry name" value="Ribosomal_Su5_D2-typ_SF"/>
</dbReference>
<evidence type="ECO:0000313" key="5">
    <source>
        <dbReference type="Proteomes" id="UP000053558"/>
    </source>
</evidence>
<dbReference type="Proteomes" id="UP000053558">
    <property type="component" value="Unassembled WGS sequence"/>
</dbReference>
<dbReference type="EMBL" id="JH711579">
    <property type="protein sequence ID" value="EIW80384.1"/>
    <property type="molecule type" value="Genomic_DNA"/>
</dbReference>
<name>A0A5M3MNL5_CONPW</name>
<dbReference type="GO" id="GO:0005840">
    <property type="term" value="C:ribosome"/>
    <property type="evidence" value="ECO:0007669"/>
    <property type="project" value="UniProtKB-KW"/>
</dbReference>
<evidence type="ECO:0000313" key="4">
    <source>
        <dbReference type="EMBL" id="EIW80384.1"/>
    </source>
</evidence>
<dbReference type="GeneID" id="19201053"/>
<dbReference type="RefSeq" id="XP_007769341.1">
    <property type="nucleotide sequence ID" value="XM_007771151.1"/>
</dbReference>
<dbReference type="KEGG" id="cput:CONPUDRAFT_137618"/>
<dbReference type="Gene3D" id="3.30.230.30">
    <property type="entry name" value="Impact, N-terminal domain"/>
    <property type="match status" value="1"/>
</dbReference>
<sequence>MTTTAHTLDAYVNSSSSQKYTPLAESQEIRDRGSIFSATIFRAQSPTEARNAIAHLKRFIHAERPAYEIAAWRCMILKSGKNGLGGPDDFELAEGYDDGGEKGAGIRVLSTMRREGIVDNVVIVSRWFGGTMLGPVRFSHIEICAGEVCKRLRKTEEMEECLSTLRTLDDLLADLREEFAKMTEPTPKPIDTSDAAQESLAPKQPKAALRTKKPDYSSLESTMDLARARRLVTAREGAIKSVKTMIEKKRKEGSHADMRNSTIN</sequence>
<dbReference type="Pfam" id="PF01205">
    <property type="entry name" value="Impact_N"/>
    <property type="match status" value="1"/>
</dbReference>
<protein>
    <submittedName>
        <fullName evidence="4">Ribosomal protein S5 domain 2-like protein</fullName>
    </submittedName>
</protein>
<evidence type="ECO:0000256" key="1">
    <source>
        <dbReference type="ARBA" id="ARBA00007665"/>
    </source>
</evidence>
<keyword evidence="5" id="KW-1185">Reference proteome</keyword>
<reference evidence="5" key="1">
    <citation type="journal article" date="2012" name="Science">
        <title>The Paleozoic origin of enzymatic lignin decomposition reconstructed from 31 fungal genomes.</title>
        <authorList>
            <person name="Floudas D."/>
            <person name="Binder M."/>
            <person name="Riley R."/>
            <person name="Barry K."/>
            <person name="Blanchette R.A."/>
            <person name="Henrissat B."/>
            <person name="Martinez A.T."/>
            <person name="Otillar R."/>
            <person name="Spatafora J.W."/>
            <person name="Yadav J.S."/>
            <person name="Aerts A."/>
            <person name="Benoit I."/>
            <person name="Boyd A."/>
            <person name="Carlson A."/>
            <person name="Copeland A."/>
            <person name="Coutinho P.M."/>
            <person name="de Vries R.P."/>
            <person name="Ferreira P."/>
            <person name="Findley K."/>
            <person name="Foster B."/>
            <person name="Gaskell J."/>
            <person name="Glotzer D."/>
            <person name="Gorecki P."/>
            <person name="Heitman J."/>
            <person name="Hesse C."/>
            <person name="Hori C."/>
            <person name="Igarashi K."/>
            <person name="Jurgens J.A."/>
            <person name="Kallen N."/>
            <person name="Kersten P."/>
            <person name="Kohler A."/>
            <person name="Kuees U."/>
            <person name="Kumar T.K.A."/>
            <person name="Kuo A."/>
            <person name="LaButti K."/>
            <person name="Larrondo L.F."/>
            <person name="Lindquist E."/>
            <person name="Ling A."/>
            <person name="Lombard V."/>
            <person name="Lucas S."/>
            <person name="Lundell T."/>
            <person name="Martin R."/>
            <person name="McLaughlin D.J."/>
            <person name="Morgenstern I."/>
            <person name="Morin E."/>
            <person name="Murat C."/>
            <person name="Nagy L.G."/>
            <person name="Nolan M."/>
            <person name="Ohm R.A."/>
            <person name="Patyshakuliyeva A."/>
            <person name="Rokas A."/>
            <person name="Ruiz-Duenas F.J."/>
            <person name="Sabat G."/>
            <person name="Salamov A."/>
            <person name="Samejima M."/>
            <person name="Schmutz J."/>
            <person name="Slot J.C."/>
            <person name="St John F."/>
            <person name="Stenlid J."/>
            <person name="Sun H."/>
            <person name="Sun S."/>
            <person name="Syed K."/>
            <person name="Tsang A."/>
            <person name="Wiebenga A."/>
            <person name="Young D."/>
            <person name="Pisabarro A."/>
            <person name="Eastwood D.C."/>
            <person name="Martin F."/>
            <person name="Cullen D."/>
            <person name="Grigoriev I.V."/>
            <person name="Hibbett D.S."/>
        </authorList>
    </citation>
    <scope>NUCLEOTIDE SEQUENCE [LARGE SCALE GENOMIC DNA]</scope>
    <source>
        <strain evidence="5">RWD-64-598 SS2</strain>
    </source>
</reference>
<dbReference type="InterPro" id="IPR001498">
    <property type="entry name" value="Impact_N"/>
</dbReference>
<feature type="region of interest" description="Disordered" evidence="2">
    <location>
        <begin position="183"/>
        <end position="215"/>
    </location>
</feature>
<dbReference type="InterPro" id="IPR020569">
    <property type="entry name" value="UPF0029_Impact_CS"/>
</dbReference>
<accession>A0A5M3MNL5</accession>
<evidence type="ECO:0000259" key="3">
    <source>
        <dbReference type="Pfam" id="PF01205"/>
    </source>
</evidence>
<dbReference type="PANTHER" id="PTHR16301:SF25">
    <property type="entry name" value="PROTEIN IMPACT"/>
    <property type="match status" value="1"/>
</dbReference>
<dbReference type="GO" id="GO:0140469">
    <property type="term" value="P:GCN2-mediated signaling"/>
    <property type="evidence" value="ECO:0007669"/>
    <property type="project" value="TreeGrafter"/>
</dbReference>
<comment type="similarity">
    <text evidence="1">Belongs to the IMPACT family.</text>
</comment>
<evidence type="ECO:0000256" key="2">
    <source>
        <dbReference type="SAM" id="MobiDB-lite"/>
    </source>
</evidence>
<dbReference type="InterPro" id="IPR036956">
    <property type="entry name" value="Impact_N_sf"/>
</dbReference>
<dbReference type="OrthoDB" id="69641at2759"/>
<dbReference type="PANTHER" id="PTHR16301">
    <property type="entry name" value="IMPACT-RELATED"/>
    <property type="match status" value="1"/>
</dbReference>
<dbReference type="SUPFAM" id="SSF54211">
    <property type="entry name" value="Ribosomal protein S5 domain 2-like"/>
    <property type="match status" value="1"/>
</dbReference>
<keyword evidence="4" id="KW-0687">Ribonucleoprotein</keyword>